<keyword evidence="2" id="KW-1185">Reference proteome</keyword>
<dbReference type="Proteomes" id="UP000738325">
    <property type="component" value="Unassembled WGS sequence"/>
</dbReference>
<evidence type="ECO:0000313" key="1">
    <source>
        <dbReference type="EMBL" id="KAG0325909.1"/>
    </source>
</evidence>
<dbReference type="OrthoDB" id="2406351at2759"/>
<accession>A0A9P6RQ32</accession>
<protein>
    <submittedName>
        <fullName evidence="1">Uncharacterized protein</fullName>
    </submittedName>
</protein>
<gene>
    <name evidence="1" type="ORF">BGZ99_010436</name>
</gene>
<dbReference type="EMBL" id="JAAAIP010000098">
    <property type="protein sequence ID" value="KAG0325909.1"/>
    <property type="molecule type" value="Genomic_DNA"/>
</dbReference>
<evidence type="ECO:0000313" key="2">
    <source>
        <dbReference type="Proteomes" id="UP000738325"/>
    </source>
</evidence>
<name>A0A9P6RQ32_9FUNG</name>
<reference evidence="1" key="1">
    <citation type="journal article" date="2020" name="Fungal Divers.">
        <title>Resolving the Mortierellaceae phylogeny through synthesis of multi-gene phylogenetics and phylogenomics.</title>
        <authorList>
            <person name="Vandepol N."/>
            <person name="Liber J."/>
            <person name="Desiro A."/>
            <person name="Na H."/>
            <person name="Kennedy M."/>
            <person name="Barry K."/>
            <person name="Grigoriev I.V."/>
            <person name="Miller A.N."/>
            <person name="O'Donnell K."/>
            <person name="Stajich J.E."/>
            <person name="Bonito G."/>
        </authorList>
    </citation>
    <scope>NUCLEOTIDE SEQUENCE</scope>
    <source>
        <strain evidence="1">REB-010B</strain>
    </source>
</reference>
<proteinExistence type="predicted"/>
<comment type="caution">
    <text evidence="1">The sequence shown here is derived from an EMBL/GenBank/DDBJ whole genome shotgun (WGS) entry which is preliminary data.</text>
</comment>
<dbReference type="AlphaFoldDB" id="A0A9P6RQ32"/>
<sequence>MVSFRDRIRQKLRSLSCRHSLPDPQVSIASPNATAVPTKVLPPSTRTLSQDSAEFLEAVTSPTVDEMPIQGLYVEPVEVSSSKFRKYESKFSGRLLKLYTITYSDHMPKKFANDTSGIAWNTSLFFHGTGHCGCLGRRVSESSLSKVKSDEWCGNVHCATQGILNHGHLRTQSRGGHFFSPNVGTAEGYARGKSAGQQYLPFFVCKARFNGPRTQDICSVMSDRNISWR</sequence>
<organism evidence="1 2">
    <name type="scientific">Dissophora globulifera</name>
    <dbReference type="NCBI Taxonomy" id="979702"/>
    <lineage>
        <taxon>Eukaryota</taxon>
        <taxon>Fungi</taxon>
        <taxon>Fungi incertae sedis</taxon>
        <taxon>Mucoromycota</taxon>
        <taxon>Mortierellomycotina</taxon>
        <taxon>Mortierellomycetes</taxon>
        <taxon>Mortierellales</taxon>
        <taxon>Mortierellaceae</taxon>
        <taxon>Dissophora</taxon>
    </lineage>
</organism>